<keyword evidence="1" id="KW-0175">Coiled coil</keyword>
<feature type="compositionally biased region" description="Polar residues" evidence="2">
    <location>
        <begin position="346"/>
        <end position="356"/>
    </location>
</feature>
<feature type="compositionally biased region" description="Basic and acidic residues" evidence="2">
    <location>
        <begin position="291"/>
        <end position="300"/>
    </location>
</feature>
<keyword evidence="4" id="KW-1185">Reference proteome</keyword>
<dbReference type="EMBL" id="JAGKQM010000016">
    <property type="protein sequence ID" value="KAH0873796.1"/>
    <property type="molecule type" value="Genomic_DNA"/>
</dbReference>
<feature type="compositionally biased region" description="Basic residues" evidence="2">
    <location>
        <begin position="201"/>
        <end position="212"/>
    </location>
</feature>
<comment type="caution">
    <text evidence="3">The sequence shown here is derived from an EMBL/GenBank/DDBJ whole genome shotgun (WGS) entry which is preliminary data.</text>
</comment>
<sequence>DVSGSGSEASSQASRPLRRVRRGVPFDKIDCRPTIYHPGGIFEELSPLPPELLLDLQAQSWGNKFFETAQAIAAQSHLCWPDLTQEWIRRQEARIARGEFVDISPRSFINNLSAPALLDWESRLPVVSGPKQQMLLDEARKMDGVPDLSALLKGKLQLLSKKLTPANVQGSTSSDGGGASKERAPGLVDEGVGAEPSALSPKKKKKSRKAKRKATDEVPLKGTASLDETSEGLEAGKKKGGRKRPYEGATSSVDQEEAPTVGREGATEDLVETDPSEAVPEDRPRKKKKKSIEAEPHPSDVEVTLVDVATRGGVSPETPLERKRKVSTRESGSGSDPAASERSAPDPSTRNVSRSEGSIVKRGRIEFPDRIQFSYDEATPLILNPLKCAELTRQIRDLEGKLKSTGAAKKEISRENTRLEQAAATLEKEKTELLKERDAAVEKLIGERQRLRDSRGLEVTRERERVETAMTASRLITSLEITEEPSEEPLVDVTSVPAEHIEVPEGGGLDERPENKNLEEVAEKDNLETGDTPVREKETENVGIEDLVLVLDSSSEGREDEEEEDDRVEEASLSQPVEEEMTNEVGDIDVPPPPAVDSLVPVPTRVEDPTAAATEDSVGPPALGTPGEGDQESRDIFA</sequence>
<feature type="region of interest" description="Disordered" evidence="2">
    <location>
        <begin position="483"/>
        <end position="638"/>
    </location>
</feature>
<dbReference type="Proteomes" id="UP000824890">
    <property type="component" value="Unassembled WGS sequence"/>
</dbReference>
<feature type="compositionally biased region" description="Acidic residues" evidence="2">
    <location>
        <begin position="558"/>
        <end position="568"/>
    </location>
</feature>
<evidence type="ECO:0000313" key="4">
    <source>
        <dbReference type="Proteomes" id="UP000824890"/>
    </source>
</evidence>
<name>A0ABQ7Z0U3_BRANA</name>
<feature type="coiled-coil region" evidence="1">
    <location>
        <begin position="388"/>
        <end position="443"/>
    </location>
</feature>
<gene>
    <name evidence="3" type="ORF">HID58_071158</name>
</gene>
<proteinExistence type="predicted"/>
<evidence type="ECO:0000313" key="3">
    <source>
        <dbReference type="EMBL" id="KAH0873796.1"/>
    </source>
</evidence>
<protein>
    <submittedName>
        <fullName evidence="3">Uncharacterized protein</fullName>
    </submittedName>
</protein>
<organism evidence="3 4">
    <name type="scientific">Brassica napus</name>
    <name type="common">Rape</name>
    <dbReference type="NCBI Taxonomy" id="3708"/>
    <lineage>
        <taxon>Eukaryota</taxon>
        <taxon>Viridiplantae</taxon>
        <taxon>Streptophyta</taxon>
        <taxon>Embryophyta</taxon>
        <taxon>Tracheophyta</taxon>
        <taxon>Spermatophyta</taxon>
        <taxon>Magnoliopsida</taxon>
        <taxon>eudicotyledons</taxon>
        <taxon>Gunneridae</taxon>
        <taxon>Pentapetalae</taxon>
        <taxon>rosids</taxon>
        <taxon>malvids</taxon>
        <taxon>Brassicales</taxon>
        <taxon>Brassicaceae</taxon>
        <taxon>Brassiceae</taxon>
        <taxon>Brassica</taxon>
    </lineage>
</organism>
<evidence type="ECO:0000256" key="2">
    <source>
        <dbReference type="SAM" id="MobiDB-lite"/>
    </source>
</evidence>
<reference evidence="3 4" key="1">
    <citation type="submission" date="2021-05" db="EMBL/GenBank/DDBJ databases">
        <title>Genome Assembly of Synthetic Allotetraploid Brassica napus Reveals Homoeologous Exchanges between Subgenomes.</title>
        <authorList>
            <person name="Davis J.T."/>
        </authorList>
    </citation>
    <scope>NUCLEOTIDE SEQUENCE [LARGE SCALE GENOMIC DNA]</scope>
    <source>
        <strain evidence="4">cv. Da-Ae</strain>
        <tissue evidence="3">Seedling</tissue>
    </source>
</reference>
<feature type="non-terminal residue" evidence="3">
    <location>
        <position position="1"/>
    </location>
</feature>
<evidence type="ECO:0000256" key="1">
    <source>
        <dbReference type="SAM" id="Coils"/>
    </source>
</evidence>
<accession>A0ABQ7Z0U3</accession>
<feature type="region of interest" description="Disordered" evidence="2">
    <location>
        <begin position="164"/>
        <end position="363"/>
    </location>
</feature>
<feature type="compositionally biased region" description="Basic and acidic residues" evidence="2">
    <location>
        <begin position="499"/>
        <end position="540"/>
    </location>
</feature>